<keyword evidence="2" id="KW-0808">Transferase</keyword>
<dbReference type="Proteomes" id="UP000565745">
    <property type="component" value="Unassembled WGS sequence"/>
</dbReference>
<dbReference type="RefSeq" id="WP_025055590.1">
    <property type="nucleotide sequence ID" value="NZ_JACIFU010000001.1"/>
</dbReference>
<dbReference type="OrthoDB" id="259382at2"/>
<protein>
    <submittedName>
        <fullName evidence="2">GR25 family glycosyltransferase involved in LPS biosynthesis</fullName>
    </submittedName>
</protein>
<organism evidence="2 3">
    <name type="scientific">Sulfitobacter noctilucicola</name>
    <dbReference type="NCBI Taxonomy" id="1342301"/>
    <lineage>
        <taxon>Bacteria</taxon>
        <taxon>Pseudomonadati</taxon>
        <taxon>Pseudomonadota</taxon>
        <taxon>Alphaproteobacteria</taxon>
        <taxon>Rhodobacterales</taxon>
        <taxon>Roseobacteraceae</taxon>
        <taxon>Sulfitobacter</taxon>
    </lineage>
</organism>
<accession>A0A7W6Q2R3</accession>
<sequence>MRSYIIHMSTTVGRAENVARLLKQLPQAEVVEAVDGSDPAQTKGVALEPGTLHHPPYPFRLNSGEIGCFLSHRRCWEKIAQGDEPFGLIAEDDLGIDPAQFSEALNLINRYADEDSLIRLPSKTREKPLGAIARQGPAALFLPRTIGLQAVCLVVGRAAARRLLEASTTIDRPVDTTIQMHWVTGQPVHTIQPNGIFVVKFPSTIQHKTRTSNVPMREILRARYRAKIRRIPQTA</sequence>
<evidence type="ECO:0000313" key="2">
    <source>
        <dbReference type="EMBL" id="MBB4172314.1"/>
    </source>
</evidence>
<name>A0A7W6Q2R3_9RHOB</name>
<dbReference type="EMBL" id="JACIFU010000001">
    <property type="protein sequence ID" value="MBB4172314.1"/>
    <property type="molecule type" value="Genomic_DNA"/>
</dbReference>
<feature type="domain" description="Glycosyl transferase family 25" evidence="1">
    <location>
        <begin position="3"/>
        <end position="120"/>
    </location>
</feature>
<proteinExistence type="predicted"/>
<dbReference type="InterPro" id="IPR002654">
    <property type="entry name" value="Glyco_trans_25"/>
</dbReference>
<evidence type="ECO:0000313" key="3">
    <source>
        <dbReference type="Proteomes" id="UP000565745"/>
    </source>
</evidence>
<dbReference type="AlphaFoldDB" id="A0A7W6Q2R3"/>
<dbReference type="Pfam" id="PF01755">
    <property type="entry name" value="Glyco_transf_25"/>
    <property type="match status" value="1"/>
</dbReference>
<keyword evidence="3" id="KW-1185">Reference proteome</keyword>
<evidence type="ECO:0000259" key="1">
    <source>
        <dbReference type="Pfam" id="PF01755"/>
    </source>
</evidence>
<dbReference type="CDD" id="cd06532">
    <property type="entry name" value="Glyco_transf_25"/>
    <property type="match status" value="1"/>
</dbReference>
<comment type="caution">
    <text evidence="2">The sequence shown here is derived from an EMBL/GenBank/DDBJ whole genome shotgun (WGS) entry which is preliminary data.</text>
</comment>
<gene>
    <name evidence="2" type="ORF">GGR93_000075</name>
</gene>
<reference evidence="2 3" key="1">
    <citation type="submission" date="2020-08" db="EMBL/GenBank/DDBJ databases">
        <title>Genomic Encyclopedia of Type Strains, Phase IV (KMG-IV): sequencing the most valuable type-strain genomes for metagenomic binning, comparative biology and taxonomic classification.</title>
        <authorList>
            <person name="Goeker M."/>
        </authorList>
    </citation>
    <scope>NUCLEOTIDE SEQUENCE [LARGE SCALE GENOMIC DNA]</scope>
    <source>
        <strain evidence="2 3">DSM 101015</strain>
    </source>
</reference>
<dbReference type="GO" id="GO:0016740">
    <property type="term" value="F:transferase activity"/>
    <property type="evidence" value="ECO:0007669"/>
    <property type="project" value="UniProtKB-KW"/>
</dbReference>